<feature type="compositionally biased region" description="Gly residues" evidence="2">
    <location>
        <begin position="172"/>
        <end position="183"/>
    </location>
</feature>
<evidence type="ECO:0000256" key="2">
    <source>
        <dbReference type="SAM" id="MobiDB-lite"/>
    </source>
</evidence>
<keyword evidence="1" id="KW-0175">Coiled coil</keyword>
<evidence type="ECO:0000313" key="5">
    <source>
        <dbReference type="Proteomes" id="UP000189701"/>
    </source>
</evidence>
<dbReference type="AlphaFoldDB" id="A0A1U7X9U7"/>
<feature type="region of interest" description="Disordered" evidence="2">
    <location>
        <begin position="152"/>
        <end position="216"/>
    </location>
</feature>
<gene>
    <name evidence="6" type="primary">LOC104234548</name>
</gene>
<evidence type="ECO:0000259" key="3">
    <source>
        <dbReference type="Pfam" id="PF04782"/>
    </source>
</evidence>
<sequence>MHIYRQSFSFACELARIETMGCTQSKIENEETVTRCKERKFFMKEAVSSRNAFAAAHSAYTMSLKNTGAALSDYAHGEVQFPSTAAATSSPLPGGTPPLSSTPLDMPPPPPLPPFSNPSFPPSPLQRAATMPEISIPEPQPKRSDMIIEEENEDDMETESTHSLRHRSSKSSGGGGGGGGTGGLQTPPSPPRTPPQNNRAPPPPPPPDSKGMASMSWDFFFPSMDNVPGPTLAEVDESRIERDDLERKMYDERAKRAENANETERVRKNEMPEEAEVVETATETPSEPPPPPQVAAKVVKRVKNVVPGENKKKGGQFNLLQIFSELDDCFLKASESAHEVSKMLEANRLHYHSNFADNRGHIDHSARVMRVITWNRSFRGLPNADDGLDDFDSEEHETHATVLDKMLAWEKKLYDEVKAGEQMKLEYQRKVASLNKLKKRGTNTEALERVKATVSHLHTRYIVDMQSMDSTVSEINRLRDEQLYPKLVALVDGMAIMWETMRGYHVSQSKIVQALRSLDISQSPKETTEHHHERTLQLYVVVQEWHSQFDKLVTHQKHYIKALNNWLKLNLIPIDTNLKEKVSSPQRPQTPPILSLIHAWHDYLDKLPDELARTAIYNFSAVINTIFEYQKEEMKLKDRCEDTRRELNKKTRQYEDWYHKYMQRRTPPDEMDPDQAHEDSLVVDRQLQLEALRKKLEDEEEAYQRQCLQVRDKSLTSLRSRLPELFEAMSDFSLACADMYRDLRSIAKHRNRNGNS</sequence>
<feature type="compositionally biased region" description="Pro residues" evidence="2">
    <location>
        <begin position="105"/>
        <end position="124"/>
    </location>
</feature>
<dbReference type="Pfam" id="PF04782">
    <property type="entry name" value="DUF632"/>
    <property type="match status" value="1"/>
</dbReference>
<dbReference type="PANTHER" id="PTHR21450:SF59">
    <property type="entry name" value="PROTEIN, PUTATIVE_ 48652-45869-RELATED"/>
    <property type="match status" value="1"/>
</dbReference>
<evidence type="ECO:0000256" key="1">
    <source>
        <dbReference type="SAM" id="Coils"/>
    </source>
</evidence>
<organism evidence="5 6">
    <name type="scientific">Nicotiana sylvestris</name>
    <name type="common">Wood tobacco</name>
    <name type="synonym">South American tobacco</name>
    <dbReference type="NCBI Taxonomy" id="4096"/>
    <lineage>
        <taxon>Eukaryota</taxon>
        <taxon>Viridiplantae</taxon>
        <taxon>Streptophyta</taxon>
        <taxon>Embryophyta</taxon>
        <taxon>Tracheophyta</taxon>
        <taxon>Spermatophyta</taxon>
        <taxon>Magnoliopsida</taxon>
        <taxon>eudicotyledons</taxon>
        <taxon>Gunneridae</taxon>
        <taxon>Pentapetalae</taxon>
        <taxon>asterids</taxon>
        <taxon>lamiids</taxon>
        <taxon>Solanales</taxon>
        <taxon>Solanaceae</taxon>
        <taxon>Nicotianoideae</taxon>
        <taxon>Nicotianeae</taxon>
        <taxon>Nicotiana</taxon>
    </lineage>
</organism>
<name>A0A1U7X9U7_NICSY</name>
<feature type="domain" description="DUF632" evidence="3">
    <location>
        <begin position="319"/>
        <end position="624"/>
    </location>
</feature>
<accession>A0A1U7X9U7</accession>
<feature type="compositionally biased region" description="Pro residues" evidence="2">
    <location>
        <begin position="187"/>
        <end position="208"/>
    </location>
</feature>
<dbReference type="OrthoDB" id="674656at2759"/>
<feature type="coiled-coil region" evidence="1">
    <location>
        <begin position="682"/>
        <end position="713"/>
    </location>
</feature>
<dbReference type="InterPro" id="IPR006868">
    <property type="entry name" value="DUF630"/>
</dbReference>
<reference evidence="6" key="2">
    <citation type="submission" date="2025-08" db="UniProtKB">
        <authorList>
            <consortium name="RefSeq"/>
        </authorList>
    </citation>
    <scope>IDENTIFICATION</scope>
    <source>
        <tissue evidence="6">Leaf</tissue>
    </source>
</reference>
<dbReference type="InterPro" id="IPR006867">
    <property type="entry name" value="DUF632"/>
</dbReference>
<dbReference type="Pfam" id="PF04783">
    <property type="entry name" value="DUF630"/>
    <property type="match status" value="1"/>
</dbReference>
<feature type="region of interest" description="Disordered" evidence="2">
    <location>
        <begin position="85"/>
        <end position="127"/>
    </location>
</feature>
<feature type="compositionally biased region" description="Basic and acidic residues" evidence="2">
    <location>
        <begin position="236"/>
        <end position="271"/>
    </location>
</feature>
<feature type="compositionally biased region" description="Low complexity" evidence="2">
    <location>
        <begin position="88"/>
        <end position="104"/>
    </location>
</feature>
<dbReference type="KEGG" id="nsy:104234548"/>
<dbReference type="RefSeq" id="XP_009786426.1">
    <property type="nucleotide sequence ID" value="XM_009788124.1"/>
</dbReference>
<evidence type="ECO:0000259" key="4">
    <source>
        <dbReference type="Pfam" id="PF04783"/>
    </source>
</evidence>
<proteinExistence type="predicted"/>
<dbReference type="STRING" id="4096.A0A1U7X9U7"/>
<evidence type="ECO:0000313" key="6">
    <source>
        <dbReference type="RefSeq" id="XP_009786426.1"/>
    </source>
</evidence>
<feature type="coiled-coil region" evidence="1">
    <location>
        <begin position="626"/>
        <end position="653"/>
    </location>
</feature>
<dbReference type="Proteomes" id="UP000189701">
    <property type="component" value="Unplaced"/>
</dbReference>
<protein>
    <submittedName>
        <fullName evidence="6">Uncharacterized protein LOC104234548 isoform X1</fullName>
    </submittedName>
</protein>
<dbReference type="PANTHER" id="PTHR21450">
    <property type="entry name" value="PROTEIN ALTERED PHOSPHATE STARVATION RESPONSE 1"/>
    <property type="match status" value="1"/>
</dbReference>
<dbReference type="eggNOG" id="ENOG502QQXC">
    <property type="taxonomic scope" value="Eukaryota"/>
</dbReference>
<feature type="region of interest" description="Disordered" evidence="2">
    <location>
        <begin position="228"/>
        <end position="274"/>
    </location>
</feature>
<reference evidence="5" key="1">
    <citation type="journal article" date="2013" name="Genome Biol.">
        <title>Reference genomes and transcriptomes of Nicotiana sylvestris and Nicotiana tomentosiformis.</title>
        <authorList>
            <person name="Sierro N."/>
            <person name="Battey J.N."/>
            <person name="Ouadi S."/>
            <person name="Bovet L."/>
            <person name="Goepfert S."/>
            <person name="Bakaher N."/>
            <person name="Peitsch M.C."/>
            <person name="Ivanov N.V."/>
        </authorList>
    </citation>
    <scope>NUCLEOTIDE SEQUENCE [LARGE SCALE GENOMIC DNA]</scope>
</reference>
<dbReference type="GeneID" id="104234548"/>
<keyword evidence="5" id="KW-1185">Reference proteome</keyword>
<feature type="domain" description="DUF630" evidence="4">
    <location>
        <begin position="20"/>
        <end position="78"/>
    </location>
</feature>